<evidence type="ECO:0000256" key="2">
    <source>
        <dbReference type="ARBA" id="ARBA00022475"/>
    </source>
</evidence>
<dbReference type="Gene3D" id="1.10.3890.10">
    <property type="entry name" value="HflD-like"/>
    <property type="match status" value="1"/>
</dbReference>
<evidence type="ECO:0000313" key="6">
    <source>
        <dbReference type="Proteomes" id="UP000196536"/>
    </source>
</evidence>
<comment type="caution">
    <text evidence="5">The sequence shown here is derived from an EMBL/GenBank/DDBJ whole genome shotgun (WGS) entry which is preliminary data.</text>
</comment>
<organism evidence="5 6">
    <name type="scientific">Acinetobacter populi</name>
    <dbReference type="NCBI Taxonomy" id="1582270"/>
    <lineage>
        <taxon>Bacteria</taxon>
        <taxon>Pseudomonadati</taxon>
        <taxon>Pseudomonadota</taxon>
        <taxon>Gammaproteobacteria</taxon>
        <taxon>Moraxellales</taxon>
        <taxon>Moraxellaceae</taxon>
        <taxon>Acinetobacter</taxon>
    </lineage>
</organism>
<reference evidence="5 6" key="1">
    <citation type="submission" date="2017-05" db="EMBL/GenBank/DDBJ databases">
        <title>Acinetobacter populi ANC 5415 (= PBJ7), whole genome shotgun sequencing project.</title>
        <authorList>
            <person name="Nemec A."/>
            <person name="Radolfova-Krizova L."/>
        </authorList>
    </citation>
    <scope>NUCLEOTIDE SEQUENCE [LARGE SCALE GENOMIC DNA]</scope>
    <source>
        <strain evidence="5 6">PBJ7</strain>
    </source>
</reference>
<dbReference type="InterPro" id="IPR035932">
    <property type="entry name" value="HflD-like_sf"/>
</dbReference>
<dbReference type="InterPro" id="IPR007451">
    <property type="entry name" value="HflD"/>
</dbReference>
<comment type="subcellular location">
    <subcellularLocation>
        <location evidence="1">Cytoplasm</location>
    </subcellularLocation>
</comment>
<dbReference type="EMBL" id="NEXX01000003">
    <property type="protein sequence ID" value="OUY07191.1"/>
    <property type="molecule type" value="Genomic_DNA"/>
</dbReference>
<dbReference type="Pfam" id="PF04356">
    <property type="entry name" value="DUF489"/>
    <property type="match status" value="1"/>
</dbReference>
<evidence type="ECO:0008006" key="7">
    <source>
        <dbReference type="Google" id="ProtNLM"/>
    </source>
</evidence>
<accession>A0A1Z9YY91</accession>
<evidence type="ECO:0000256" key="4">
    <source>
        <dbReference type="ARBA" id="ARBA00023136"/>
    </source>
</evidence>
<dbReference type="PANTHER" id="PTHR38100:SF1">
    <property type="entry name" value="HIGH FREQUENCY LYSOGENIZATION PROTEIN HFLD"/>
    <property type="match status" value="1"/>
</dbReference>
<keyword evidence="2" id="KW-1003">Cell membrane</keyword>
<protein>
    <recommendedName>
        <fullName evidence="7">High frequency lysogenization protein HflD homolog</fullName>
    </recommendedName>
</protein>
<evidence type="ECO:0000313" key="5">
    <source>
        <dbReference type="EMBL" id="OUY07191.1"/>
    </source>
</evidence>
<proteinExistence type="predicted"/>
<name>A0A1Z9YY91_9GAMM</name>
<gene>
    <name evidence="5" type="ORF">CAP51_10945</name>
</gene>
<dbReference type="SUPFAM" id="SSF101322">
    <property type="entry name" value="YcfC-like"/>
    <property type="match status" value="1"/>
</dbReference>
<keyword evidence="6" id="KW-1185">Reference proteome</keyword>
<evidence type="ECO:0000256" key="1">
    <source>
        <dbReference type="ARBA" id="ARBA00004496"/>
    </source>
</evidence>
<dbReference type="PANTHER" id="PTHR38100">
    <property type="entry name" value="HIGH FREQUENCY LYSOGENIZATION PROTEIN HFLD"/>
    <property type="match status" value="1"/>
</dbReference>
<dbReference type="Proteomes" id="UP000196536">
    <property type="component" value="Unassembled WGS sequence"/>
</dbReference>
<keyword evidence="4" id="KW-0472">Membrane</keyword>
<evidence type="ECO:0000256" key="3">
    <source>
        <dbReference type="ARBA" id="ARBA00022490"/>
    </source>
</evidence>
<keyword evidence="3" id="KW-0963">Cytoplasm</keyword>
<dbReference type="AlphaFoldDB" id="A0A1Z9YY91"/>
<dbReference type="GO" id="GO:0005737">
    <property type="term" value="C:cytoplasm"/>
    <property type="evidence" value="ECO:0007669"/>
    <property type="project" value="UniProtKB-SubCell"/>
</dbReference>
<sequence>MTMPAPFTDQDQFNTEQHQVIALAAVFQAAQLVHAIATAGSQRIGELGQHYATVLLQASLNIRVGQNPNSNSLVFFKSLSDLHLGLHTLEQSLVMPYDPQPKQRYPRLKTKNPKQALGYAMALLQLSAKVYAHKDYQAKIEQTQQKIIRQFAFFDYDYQNSSIIAALAQAYSDTASHLKPRIMVKGSSQAFKNTHEVALIRALLFAGLQAAHYWRELGGSPWKLIFSKGKILKHIRYFAELQHQQQQLEVESESL</sequence>